<dbReference type="EMBL" id="JBHUGH010000008">
    <property type="protein sequence ID" value="MFD1912664.1"/>
    <property type="molecule type" value="Genomic_DNA"/>
</dbReference>
<gene>
    <name evidence="1" type="ORF">ACFSGJ_10630</name>
</gene>
<keyword evidence="2" id="KW-1185">Reference proteome</keyword>
<name>A0ABW4S784_9RHOB</name>
<evidence type="ECO:0000313" key="2">
    <source>
        <dbReference type="Proteomes" id="UP001597353"/>
    </source>
</evidence>
<evidence type="ECO:0000313" key="1">
    <source>
        <dbReference type="EMBL" id="MFD1912664.1"/>
    </source>
</evidence>
<proteinExistence type="predicted"/>
<dbReference type="RefSeq" id="WP_390261364.1">
    <property type="nucleotide sequence ID" value="NZ_JBHUGH010000008.1"/>
</dbReference>
<accession>A0ABW4S784</accession>
<reference evidence="2" key="1">
    <citation type="journal article" date="2019" name="Int. J. Syst. Evol. Microbiol.">
        <title>The Global Catalogue of Microorganisms (GCM) 10K type strain sequencing project: providing services to taxonomists for standard genome sequencing and annotation.</title>
        <authorList>
            <consortium name="The Broad Institute Genomics Platform"/>
            <consortium name="The Broad Institute Genome Sequencing Center for Infectious Disease"/>
            <person name="Wu L."/>
            <person name="Ma J."/>
        </authorList>
    </citation>
    <scope>NUCLEOTIDE SEQUENCE [LARGE SCALE GENOMIC DNA]</scope>
    <source>
        <strain evidence="2">CGMCC 4.7242</strain>
    </source>
</reference>
<protein>
    <submittedName>
        <fullName evidence="1">Uncharacterized protein</fullName>
    </submittedName>
</protein>
<sequence length="82" mass="9346">MAAHDAVESMPIFRGIRTLFLQGPDRVEGSRHVVEVEQYRCNLFDRARLPEEVLANPAYYRVSHRKEVVVSQRSDAGSFARG</sequence>
<comment type="caution">
    <text evidence="1">The sequence shown here is derived from an EMBL/GenBank/DDBJ whole genome shotgun (WGS) entry which is preliminary data.</text>
</comment>
<organism evidence="1 2">
    <name type="scientific">Halodurantibacterium flavum</name>
    <dbReference type="NCBI Taxonomy" id="1382802"/>
    <lineage>
        <taxon>Bacteria</taxon>
        <taxon>Pseudomonadati</taxon>
        <taxon>Pseudomonadota</taxon>
        <taxon>Alphaproteobacteria</taxon>
        <taxon>Rhodobacterales</taxon>
        <taxon>Paracoccaceae</taxon>
        <taxon>Halodurantibacterium</taxon>
    </lineage>
</organism>
<dbReference type="Proteomes" id="UP001597353">
    <property type="component" value="Unassembled WGS sequence"/>
</dbReference>